<organism evidence="11 12">
    <name type="scientific">Coniochaeta hoffmannii</name>
    <dbReference type="NCBI Taxonomy" id="91930"/>
    <lineage>
        <taxon>Eukaryota</taxon>
        <taxon>Fungi</taxon>
        <taxon>Dikarya</taxon>
        <taxon>Ascomycota</taxon>
        <taxon>Pezizomycotina</taxon>
        <taxon>Sordariomycetes</taxon>
        <taxon>Sordariomycetidae</taxon>
        <taxon>Coniochaetales</taxon>
        <taxon>Coniochaetaceae</taxon>
        <taxon>Coniochaeta</taxon>
    </lineage>
</organism>
<feature type="domain" description="DUF6606" evidence="10">
    <location>
        <begin position="11"/>
        <end position="279"/>
    </location>
</feature>
<feature type="domain" description="DUF3638" evidence="8">
    <location>
        <begin position="1748"/>
        <end position="1973"/>
    </location>
</feature>
<evidence type="ECO:0000259" key="9">
    <source>
        <dbReference type="Pfam" id="PF12359"/>
    </source>
</evidence>
<evidence type="ECO:0000256" key="2">
    <source>
        <dbReference type="ARBA" id="ARBA00012759"/>
    </source>
</evidence>
<name>A0AA38RA87_9PEZI</name>
<evidence type="ECO:0000259" key="10">
    <source>
        <dbReference type="Pfam" id="PF20255"/>
    </source>
</evidence>
<feature type="region of interest" description="Disordered" evidence="7">
    <location>
        <begin position="179"/>
        <end position="198"/>
    </location>
</feature>
<dbReference type="Pfam" id="PF12340">
    <property type="entry name" value="DUF3638"/>
    <property type="match status" value="1"/>
</dbReference>
<dbReference type="GO" id="GO:0006508">
    <property type="term" value="P:proteolysis"/>
    <property type="evidence" value="ECO:0007669"/>
    <property type="project" value="UniProtKB-KW"/>
</dbReference>
<keyword evidence="3" id="KW-0645">Protease</keyword>
<dbReference type="Proteomes" id="UP001174691">
    <property type="component" value="Unassembled WGS sequence"/>
</dbReference>
<comment type="caution">
    <text evidence="11">The sequence shown here is derived from an EMBL/GenBank/DDBJ whole genome shotgun (WGS) entry which is preliminary data.</text>
</comment>
<evidence type="ECO:0000259" key="8">
    <source>
        <dbReference type="Pfam" id="PF12340"/>
    </source>
</evidence>
<evidence type="ECO:0000256" key="5">
    <source>
        <dbReference type="ARBA" id="ARBA00022801"/>
    </source>
</evidence>
<keyword evidence="5" id="KW-0378">Hydrolase</keyword>
<evidence type="ECO:0000256" key="1">
    <source>
        <dbReference type="ARBA" id="ARBA00000707"/>
    </source>
</evidence>
<feature type="region of interest" description="Disordered" evidence="7">
    <location>
        <begin position="2564"/>
        <end position="2593"/>
    </location>
</feature>
<feature type="compositionally biased region" description="Basic and acidic residues" evidence="7">
    <location>
        <begin position="2569"/>
        <end position="2585"/>
    </location>
</feature>
<dbReference type="GO" id="GO:0004843">
    <property type="term" value="F:cysteine-type deubiquitinase activity"/>
    <property type="evidence" value="ECO:0007669"/>
    <property type="project" value="UniProtKB-EC"/>
</dbReference>
<evidence type="ECO:0000313" key="11">
    <source>
        <dbReference type="EMBL" id="KAJ9131694.1"/>
    </source>
</evidence>
<keyword evidence="4" id="KW-0833">Ubl conjugation pathway</keyword>
<dbReference type="InterPro" id="IPR022099">
    <property type="entry name" value="DUF3638"/>
</dbReference>
<evidence type="ECO:0000313" key="12">
    <source>
        <dbReference type="Proteomes" id="UP001174691"/>
    </source>
</evidence>
<evidence type="ECO:0000256" key="6">
    <source>
        <dbReference type="ARBA" id="ARBA00022807"/>
    </source>
</evidence>
<comment type="catalytic activity">
    <reaction evidence="1">
        <text>Thiol-dependent hydrolysis of ester, thioester, amide, peptide and isopeptide bonds formed by the C-terminal Gly of ubiquitin (a 76-residue protein attached to proteins as an intracellular targeting signal).</text>
        <dbReference type="EC" id="3.4.19.12"/>
    </reaction>
</comment>
<protein>
    <recommendedName>
        <fullName evidence="2">ubiquitinyl hydrolase 1</fullName>
        <ecNumber evidence="2">3.4.19.12</ecNumber>
    </recommendedName>
</protein>
<keyword evidence="6" id="KW-0788">Thiol protease</keyword>
<feature type="domain" description="DUF3645" evidence="9">
    <location>
        <begin position="2096"/>
        <end position="2129"/>
    </location>
</feature>
<evidence type="ECO:0000256" key="3">
    <source>
        <dbReference type="ARBA" id="ARBA00022670"/>
    </source>
</evidence>
<dbReference type="PANTHER" id="PTHR13367">
    <property type="entry name" value="UBIQUITIN THIOESTERASE"/>
    <property type="match status" value="1"/>
</dbReference>
<dbReference type="InterPro" id="IPR046541">
    <property type="entry name" value="DUF6606"/>
</dbReference>
<dbReference type="PANTHER" id="PTHR13367:SF34">
    <property type="match status" value="1"/>
</dbReference>
<dbReference type="InterPro" id="IPR022105">
    <property type="entry name" value="DUF3645"/>
</dbReference>
<dbReference type="Pfam" id="PF20255">
    <property type="entry name" value="DUF6606"/>
    <property type="match status" value="1"/>
</dbReference>
<keyword evidence="12" id="KW-1185">Reference proteome</keyword>
<dbReference type="EMBL" id="JANBVN010000233">
    <property type="protein sequence ID" value="KAJ9131694.1"/>
    <property type="molecule type" value="Genomic_DNA"/>
</dbReference>
<dbReference type="InterPro" id="IPR051346">
    <property type="entry name" value="OTU_Deubiquitinase"/>
</dbReference>
<dbReference type="Pfam" id="PF12359">
    <property type="entry name" value="DUF3645"/>
    <property type="match status" value="1"/>
</dbReference>
<accession>A0AA38RA87</accession>
<proteinExistence type="predicted"/>
<evidence type="ECO:0000256" key="4">
    <source>
        <dbReference type="ARBA" id="ARBA00022786"/>
    </source>
</evidence>
<sequence length="2847" mass="321448">MDDPDESLRYMIHHVFLPPRLPKNGDGKRFAVTDRVLLQRVQEALGSFDEFSAAGRDENIMAVRSMIERLIAVTTDEGHISENLLLEALAELSTTGGAIPLYIRAQNAAIILRKEGGNIIFEAFELTPPNRAIVTTRGRLKRCFPGLAVAVPIATFNDSGFRSTVCNTLAKMSHQEATEMKSTTRKAGQHHTENRDTTNPQLITEFLMSYLEAVGSPVSVPKIWKNTREEVMWSSGLLPWHRSPVWLLIRVAMQTTFSRLDTSRDYYKEFMVFCMAKVTAQAISLDIPSDILHCLTSRISKRLSKLGPKIGQAWLASVESTLRGATEHLHAVWKRVIASDRDLQTEVLSTLDFKKDSVLQFPVLDEYIQFVEQSPSSDSLPDAFSPPHLTTTFPSDTLPVISTSSADVIDYALAAFEEWVSSNLSGWLESHVLNPGTCGDLGQSLQKYYALASSQYKANPEAISIMLLTCLELWIACDKSATRQHPLMLCYNPEVPVPLLQSLILPLKLQLERLSRIEDYLGRRTNQAKYDSSLIFSKFGHQNSFAVRYFATSKVHQDLRANIEKWAHKNRELKKSELCREKKEYNRLMNLYATSQCEEKDQWCPFIGKARSAHSPSCTRCAHKKTASNMRIAVDEWPLPQRRLEAQATVFELKCPQAFNDWRDATLLLNMDVLKSDNSSYARPEWRNQAVSGATESSICVNNGLTYQYLDDDRGCFTNTVDKTEKIPQMCTYQLQHYKALQQFVYRPHLKPDGPQHNVLISQQHACPSDMSLEEFKALGTIPLGVRLQWRNILQQLSLPSIDFKKLVTSLVLFQVARGWTLKLRDMASETTDQDQRDELLRRAFNIALTCTSTFDVEHRHLNDELRQPSQSAIFVECSIIIHETSHAAIVPGDVVQRISVQRWRKLSHRALPLLLSEIAERNSAFIDIAIGKRWLGYRPGQGWHSRSGKAQHWVSATTSSHSDAASQIVQYSLLSGELRVDGLPLSRLPSPFEQHAMYKVLFDRSTIEVMRTHLRGMEFSAMNAFRGYNVSFAMRKFQGGSSPSSGGLDLMLTSVKGDESYSLLPSRIFAGKLPDHFVKKYVHWYHIDNHTVEFRPIGDPWTSSEDHWTLSKDNSGWSMTEGKNKEAFLAGMTSQTGEMICGLLRSIESSDHIHLIFRPSHAHVGIELPRLKLNFVLAQNSGLLKSRQFRGMYVDSNQRIETLVGLQSKVVLRNDKEDRIVLIPDGTVSWKAAPDHIRVEVPYGSSSKVYPFELDRQLGRIIDNGMLESKLALCYLHALTAFCLPDGLTGKTGTEQALEILNSAAVKSFDHFSEQNINLLYAIAELTPRRVHYPAHLREMQDVDWVHDLSPLSQHGRLYTDVFSVMMFLATLAYAQSVDFAVIDVLVALFNVPEFGQAKIPDTMQPYFELESGRDLQSSRLTTTLESAAKQFIKCPEYRYPALPTESSNDTWDRRTREWKSKKQDVISSIVEDFRGQWPCETLRKPTIPDMDTYVDMNAALASTTSYVKTWWDNHRFYRYLRRIGKAFEVQPVHQLPGSTFSMSLPPPGPAKGRAWLTDGDLLALQAPPVLTTIPSLPPDLTRSVGADATVTKRLMDMIARLKDQAKLRHEKEYVEDLQKSSKGLQAQSSQAILTDEDEDIQVLLRDNVHRCQDYVTRLYTALVDGLKYTTHLPLGGLAAKYNSPRVTPAFFLKQLSRKRWAGLSPSWREAIVAYGMAITTLQRSVRLLGLCDSRADLVKELLNPGHENWSPHDSPESLLIEIESGILVRKVQAEIAEQMKHPAGNNNAVMQLNMGEGKSSVIVPIVAVSLADGSRLVRVVVAKPQSKQMFQMLASKVGGLCDRQIYHMPFSRSLKLGQAEVDTIAKTYRECMETGGILLVQPEHLLSFQLMGIETNLASDNKAAVSRSLLSTQHFFGTHSRDIVDESDENFSVKFELVYTMGTQRPIDLSPGRWYMVQTVLRLVRKHVPVVQQELPLSVELERGPGGSFSRTRLLREDAQQRLCHRLSAEICATGLPEFPIARQSQTLRDAVFKYITEPELSPEDVSFVEGSIKFWTDAIKQPLLLLRGLIAGGVLAFALGQKRWRVNYGLTPTRRPETRLAVPYRAKDSPALRSEFSHPDVVIVLTCLSYYYGGLGDEDLFTAFEHLIKSDQADTEYDEWVRDAPKLPLSFRSLSGINLKDRYQCTRDIFPHLRQAQAVVDFFLARIVFPREMKEFPHKLSASGWDLGRTKPNPTTGFSGTNDSKHLLSLTVHHLDLDEQRHTNALVLLHLLQPENSVEIMPPSSGTQCADAVRLLHLVVDLDQPAQVILDVGAQVIELSNIQVAQEWLKMTASGSVKQAVVFFDDGDNLMVCDRAGHIEAFQTSPYSKQLDLCYVFLDEAHTRGTDLKLPQDYRAVVTLGAGLTKDRLVQACMRMRKLGKGQSVVFCIPEEIRMKILGVTGKSETVDIDVSDVLMWSINETYADLRRSMPLWAAQGTRFERQWQIWDNATSADGIKLSVEEAEKFLEQEALTLEDRYRPRDETAEADALFQGSESNPRFSEIRSRCERFDSTKFTAAALQEEQERELSPEIEAERQVERPKPASPKPMHVHEHVRTFVRTGTILHVDPAFKPAFRALDKISAAAEYDVGQFPRDLLVTADFARTVELKGKGVQSDAYQRPVQWILTTRLTSSGPNRMVVISPFEANALLPQIQKPSAAVHLHLYAPRSNLAFKPLDDLRLYTVPALPPNWSIPADLVLQLNLFAGQLYFRSYDEYKAACELLGLAWRLMDGDRTEPDGFIVRDPWDADRRFRKSPTKFLQVLMATIRRDGRGIGKTHWGRVLTGEILGRGEFEDAGEELTGEQ</sequence>
<evidence type="ECO:0000256" key="7">
    <source>
        <dbReference type="SAM" id="MobiDB-lite"/>
    </source>
</evidence>
<dbReference type="EC" id="3.4.19.12" evidence="2"/>
<gene>
    <name evidence="11" type="ORF">NKR19_g9503</name>
</gene>
<reference evidence="11" key="1">
    <citation type="submission" date="2022-07" db="EMBL/GenBank/DDBJ databases">
        <title>Fungi with potential for degradation of polypropylene.</title>
        <authorList>
            <person name="Gostincar C."/>
        </authorList>
    </citation>
    <scope>NUCLEOTIDE SEQUENCE</scope>
    <source>
        <strain evidence="11">EXF-13287</strain>
    </source>
</reference>